<dbReference type="Proteomes" id="UP000243232">
    <property type="component" value="Chromosome I"/>
</dbReference>
<evidence type="ECO:0000256" key="6">
    <source>
        <dbReference type="ARBA" id="ARBA00023125"/>
    </source>
</evidence>
<dbReference type="InterPro" id="IPR036590">
    <property type="entry name" value="SRAP-like"/>
</dbReference>
<protein>
    <recommendedName>
        <fullName evidence="8">Abasic site processing protein</fullName>
        <ecNumber evidence="8">3.4.-.-</ecNumber>
    </recommendedName>
</protein>
<evidence type="ECO:0000256" key="2">
    <source>
        <dbReference type="ARBA" id="ARBA00022670"/>
    </source>
</evidence>
<dbReference type="PANTHER" id="PTHR13604:SF0">
    <property type="entry name" value="ABASIC SITE PROCESSING PROTEIN HMCES"/>
    <property type="match status" value="1"/>
</dbReference>
<evidence type="ECO:0000256" key="1">
    <source>
        <dbReference type="ARBA" id="ARBA00008136"/>
    </source>
</evidence>
<evidence type="ECO:0000313" key="9">
    <source>
        <dbReference type="EMBL" id="SDU07552.1"/>
    </source>
</evidence>
<dbReference type="Gene3D" id="3.90.1680.10">
    <property type="entry name" value="SOS response associated peptidase-like"/>
    <property type="match status" value="1"/>
</dbReference>
<evidence type="ECO:0000313" key="10">
    <source>
        <dbReference type="Proteomes" id="UP000243232"/>
    </source>
</evidence>
<organism evidence="9 10">
    <name type="scientific">Pseudomonas pohangensis</name>
    <dbReference type="NCBI Taxonomy" id="364197"/>
    <lineage>
        <taxon>Bacteria</taxon>
        <taxon>Pseudomonadati</taxon>
        <taxon>Pseudomonadota</taxon>
        <taxon>Gammaproteobacteria</taxon>
        <taxon>Pseudomonadales</taxon>
        <taxon>Pseudomonadaceae</taxon>
        <taxon>Pseudomonas</taxon>
    </lineage>
</organism>
<dbReference type="GO" id="GO:0016829">
    <property type="term" value="F:lyase activity"/>
    <property type="evidence" value="ECO:0007669"/>
    <property type="project" value="UniProtKB-KW"/>
</dbReference>
<evidence type="ECO:0000256" key="8">
    <source>
        <dbReference type="RuleBase" id="RU364100"/>
    </source>
</evidence>
<evidence type="ECO:0000256" key="4">
    <source>
        <dbReference type="ARBA" id="ARBA00022801"/>
    </source>
</evidence>
<dbReference type="EMBL" id="LT629785">
    <property type="protein sequence ID" value="SDU07552.1"/>
    <property type="molecule type" value="Genomic_DNA"/>
</dbReference>
<comment type="similarity">
    <text evidence="1 8">Belongs to the SOS response-associated peptidase family.</text>
</comment>
<reference evidence="10" key="1">
    <citation type="submission" date="2016-10" db="EMBL/GenBank/DDBJ databases">
        <authorList>
            <person name="Varghese N."/>
            <person name="Submissions S."/>
        </authorList>
    </citation>
    <scope>NUCLEOTIDE SEQUENCE [LARGE SCALE GENOMIC DNA]</scope>
    <source>
        <strain evidence="10">DSM 17875</strain>
    </source>
</reference>
<keyword evidence="7" id="KW-0456">Lyase</keyword>
<keyword evidence="2 8" id="KW-0645">Protease</keyword>
<dbReference type="SUPFAM" id="SSF143081">
    <property type="entry name" value="BB1717-like"/>
    <property type="match status" value="1"/>
</dbReference>
<keyword evidence="4 8" id="KW-0378">Hydrolase</keyword>
<dbReference type="GO" id="GO:0003697">
    <property type="term" value="F:single-stranded DNA binding"/>
    <property type="evidence" value="ECO:0007669"/>
    <property type="project" value="InterPro"/>
</dbReference>
<dbReference type="InterPro" id="IPR003738">
    <property type="entry name" value="SRAP"/>
</dbReference>
<evidence type="ECO:0000256" key="3">
    <source>
        <dbReference type="ARBA" id="ARBA00022763"/>
    </source>
</evidence>
<name>A0A1H2FJS1_9PSED</name>
<keyword evidence="5" id="KW-0190">Covalent protein-DNA linkage</keyword>
<dbReference type="PANTHER" id="PTHR13604">
    <property type="entry name" value="DC12-RELATED"/>
    <property type="match status" value="1"/>
</dbReference>
<keyword evidence="3" id="KW-0227">DNA damage</keyword>
<evidence type="ECO:0000256" key="7">
    <source>
        <dbReference type="ARBA" id="ARBA00023239"/>
    </source>
</evidence>
<dbReference type="GO" id="GO:0008233">
    <property type="term" value="F:peptidase activity"/>
    <property type="evidence" value="ECO:0007669"/>
    <property type="project" value="UniProtKB-KW"/>
</dbReference>
<dbReference type="Pfam" id="PF02586">
    <property type="entry name" value="SRAP"/>
    <property type="match status" value="1"/>
</dbReference>
<dbReference type="GO" id="GO:0106300">
    <property type="term" value="P:protein-DNA covalent cross-linking repair"/>
    <property type="evidence" value="ECO:0007669"/>
    <property type="project" value="InterPro"/>
</dbReference>
<sequence>MRLLPEKVIVCSHYEAPTPSRLKLSFGVELHEPFQSDLWPGHTGAFIRRPADAEQGQVEALPGIFGLLPFWAKDRKLSRHTYNARSETVAEKPSFRDAWKRGRHCIIPASAIYEPDWRSGKAVPVRISRADGDVMGIAGLWESWQDATGQIVHSYTMLTLNADAHPLMRNFHRPDDEKRMVVILPKGLYPDWLNASPANSRQFIRQFPAEHLRIG</sequence>
<gene>
    <name evidence="9" type="ORF">SAMN05216296_1629</name>
</gene>
<keyword evidence="10" id="KW-1185">Reference proteome</keyword>
<dbReference type="EC" id="3.4.-.-" evidence="8"/>
<accession>A0A1H2FJS1</accession>
<dbReference type="GO" id="GO:0006508">
    <property type="term" value="P:proteolysis"/>
    <property type="evidence" value="ECO:0007669"/>
    <property type="project" value="UniProtKB-KW"/>
</dbReference>
<dbReference type="STRING" id="364197.SAMN05216296_1629"/>
<keyword evidence="6" id="KW-0238">DNA-binding</keyword>
<dbReference type="AlphaFoldDB" id="A0A1H2FJS1"/>
<proteinExistence type="inferred from homology"/>
<evidence type="ECO:0000256" key="5">
    <source>
        <dbReference type="ARBA" id="ARBA00023124"/>
    </source>
</evidence>